<dbReference type="InterPro" id="IPR036188">
    <property type="entry name" value="FAD/NAD-bd_sf"/>
</dbReference>
<evidence type="ECO:0000313" key="2">
    <source>
        <dbReference type="EMBL" id="MBA4652427.1"/>
    </source>
</evidence>
<name>A0A7C9DX62_OPUST</name>
<evidence type="ECO:0000259" key="1">
    <source>
        <dbReference type="Pfam" id="PF01494"/>
    </source>
</evidence>
<dbReference type="InterPro" id="IPR053212">
    <property type="entry name" value="DHP_3-monooxygenase"/>
</dbReference>
<dbReference type="PANTHER" id="PTHR47469">
    <property type="entry name" value="MONOOXYGENASE-LIKE"/>
    <property type="match status" value="1"/>
</dbReference>
<organism evidence="2">
    <name type="scientific">Opuntia streptacantha</name>
    <name type="common">Prickly pear cactus</name>
    <name type="synonym">Opuntia cardona</name>
    <dbReference type="NCBI Taxonomy" id="393608"/>
    <lineage>
        <taxon>Eukaryota</taxon>
        <taxon>Viridiplantae</taxon>
        <taxon>Streptophyta</taxon>
        <taxon>Embryophyta</taxon>
        <taxon>Tracheophyta</taxon>
        <taxon>Spermatophyta</taxon>
        <taxon>Magnoliopsida</taxon>
        <taxon>eudicotyledons</taxon>
        <taxon>Gunneridae</taxon>
        <taxon>Pentapetalae</taxon>
        <taxon>Caryophyllales</taxon>
        <taxon>Cactineae</taxon>
        <taxon>Cactaceae</taxon>
        <taxon>Opuntioideae</taxon>
        <taxon>Opuntia</taxon>
    </lineage>
</organism>
<dbReference type="GO" id="GO:0071949">
    <property type="term" value="F:FAD binding"/>
    <property type="evidence" value="ECO:0007669"/>
    <property type="project" value="InterPro"/>
</dbReference>
<feature type="domain" description="FAD-binding" evidence="1">
    <location>
        <begin position="94"/>
        <end position="159"/>
    </location>
</feature>
<dbReference type="Pfam" id="PF01494">
    <property type="entry name" value="FAD_binding_3"/>
    <property type="match status" value="1"/>
</dbReference>
<dbReference type="PANTHER" id="PTHR47469:SF2">
    <property type="entry name" value="OS06G0597600 PROTEIN"/>
    <property type="match status" value="1"/>
</dbReference>
<dbReference type="AlphaFoldDB" id="A0A7C9DX62"/>
<dbReference type="InterPro" id="IPR002938">
    <property type="entry name" value="FAD-bd"/>
</dbReference>
<dbReference type="SUPFAM" id="SSF51905">
    <property type="entry name" value="FAD/NAD(P)-binding domain"/>
    <property type="match status" value="1"/>
</dbReference>
<accession>A0A7C9DX62</accession>
<reference evidence="2" key="2">
    <citation type="submission" date="2020-07" db="EMBL/GenBank/DDBJ databases">
        <authorList>
            <person name="Vera ALvarez R."/>
            <person name="Arias-Moreno D.M."/>
            <person name="Jimenez-Jacinto V."/>
            <person name="Jimenez-Bremont J.F."/>
            <person name="Swaminathan K."/>
            <person name="Moose S.P."/>
            <person name="Guerrero-Gonzalez M.L."/>
            <person name="Marino-Ramirez L."/>
            <person name="Landsman D."/>
            <person name="Rodriguez-Kessler M."/>
            <person name="Delgado-Sanchez P."/>
        </authorList>
    </citation>
    <scope>NUCLEOTIDE SEQUENCE</scope>
    <source>
        <tissue evidence="2">Cladode</tissue>
    </source>
</reference>
<proteinExistence type="predicted"/>
<protein>
    <recommendedName>
        <fullName evidence="1">FAD-binding domain-containing protein</fullName>
    </recommendedName>
</protein>
<dbReference type="EMBL" id="GISG01174576">
    <property type="protein sequence ID" value="MBA4652427.1"/>
    <property type="molecule type" value="Transcribed_RNA"/>
</dbReference>
<reference evidence="2" key="1">
    <citation type="journal article" date="2013" name="J. Plant Res.">
        <title>Effect of fungi and light on seed germination of three Opuntia species from semiarid lands of central Mexico.</title>
        <authorList>
            <person name="Delgado-Sanchez P."/>
            <person name="Jimenez-Bremont J.F."/>
            <person name="Guerrero-Gonzalez Mde L."/>
            <person name="Flores J."/>
        </authorList>
    </citation>
    <scope>NUCLEOTIDE SEQUENCE</scope>
    <source>
        <tissue evidence="2">Cladode</tissue>
    </source>
</reference>
<dbReference type="Gene3D" id="3.50.50.60">
    <property type="entry name" value="FAD/NAD(P)-binding domain"/>
    <property type="match status" value="1"/>
</dbReference>
<sequence length="210" mass="23721">MVRLQKDVVRGQVIFMWMESPCLLRFTSCLGLLWVDLLVRKFQGNSVTIKASNASIKKMQEDAGRFWAPELAQLMRSTPEPFINAIYDSDPLDRLCWDNVVLIGDAAHPKTPHCPRSTNMSILDAAVLGECLEKWGSEDLESALNEYQSVRLPVVAKQVLHARLVGRIKQGLGLPDREPFNANTVCAECYQELQQKNVPFFDHIPDVLLN</sequence>